<reference evidence="1 2" key="1">
    <citation type="journal article" date="2019" name="Sci. Rep.">
        <title>Orb-weaving spider Araneus ventricosus genome elucidates the spidroin gene catalogue.</title>
        <authorList>
            <person name="Kono N."/>
            <person name="Nakamura H."/>
            <person name="Ohtoshi R."/>
            <person name="Moran D.A.P."/>
            <person name="Shinohara A."/>
            <person name="Yoshida Y."/>
            <person name="Fujiwara M."/>
            <person name="Mori M."/>
            <person name="Tomita M."/>
            <person name="Arakawa K."/>
        </authorList>
    </citation>
    <scope>NUCLEOTIDE SEQUENCE [LARGE SCALE GENOMIC DNA]</scope>
</reference>
<sequence length="103" mass="11743">MRDDRLNQVPSLLPAASEELLQLISCNCKITVIRDWDSRYQRKKADLHFSKFCSSFLGEACKNSTPSISGFGDDVQRLAYIFVARFYVFFQGLKGTYTANVSF</sequence>
<organism evidence="1 2">
    <name type="scientific">Araneus ventricosus</name>
    <name type="common">Orbweaver spider</name>
    <name type="synonym">Epeira ventricosa</name>
    <dbReference type="NCBI Taxonomy" id="182803"/>
    <lineage>
        <taxon>Eukaryota</taxon>
        <taxon>Metazoa</taxon>
        <taxon>Ecdysozoa</taxon>
        <taxon>Arthropoda</taxon>
        <taxon>Chelicerata</taxon>
        <taxon>Arachnida</taxon>
        <taxon>Araneae</taxon>
        <taxon>Araneomorphae</taxon>
        <taxon>Entelegynae</taxon>
        <taxon>Araneoidea</taxon>
        <taxon>Araneidae</taxon>
        <taxon>Araneus</taxon>
    </lineage>
</organism>
<dbReference type="Proteomes" id="UP000499080">
    <property type="component" value="Unassembled WGS sequence"/>
</dbReference>
<dbReference type="EMBL" id="BGPR01000080">
    <property type="protein sequence ID" value="GBL91575.1"/>
    <property type="molecule type" value="Genomic_DNA"/>
</dbReference>
<proteinExistence type="predicted"/>
<evidence type="ECO:0000313" key="1">
    <source>
        <dbReference type="EMBL" id="GBL91575.1"/>
    </source>
</evidence>
<gene>
    <name evidence="1" type="ORF">AVEN_23635_1</name>
</gene>
<comment type="caution">
    <text evidence="1">The sequence shown here is derived from an EMBL/GenBank/DDBJ whole genome shotgun (WGS) entry which is preliminary data.</text>
</comment>
<evidence type="ECO:0000313" key="2">
    <source>
        <dbReference type="Proteomes" id="UP000499080"/>
    </source>
</evidence>
<dbReference type="AlphaFoldDB" id="A0A4Y2BJP3"/>
<name>A0A4Y2BJP3_ARAVE</name>
<accession>A0A4Y2BJP3</accession>
<dbReference type="OrthoDB" id="6753017at2759"/>
<protein>
    <submittedName>
        <fullName evidence="1">Uncharacterized protein</fullName>
    </submittedName>
</protein>
<keyword evidence="2" id="KW-1185">Reference proteome</keyword>